<evidence type="ECO:0000259" key="1">
    <source>
        <dbReference type="Pfam" id="PF02657"/>
    </source>
</evidence>
<evidence type="ECO:0000313" key="3">
    <source>
        <dbReference type="Proteomes" id="UP001054902"/>
    </source>
</evidence>
<feature type="domain" description="Fe-S metabolism associated" evidence="1">
    <location>
        <begin position="47"/>
        <end position="168"/>
    </location>
</feature>
<dbReference type="AlphaFoldDB" id="A0AAD3H0N5"/>
<comment type="caution">
    <text evidence="2">The sequence shown here is derived from an EMBL/GenBank/DDBJ whole genome shotgun (WGS) entry which is preliminary data.</text>
</comment>
<evidence type="ECO:0000313" key="2">
    <source>
        <dbReference type="EMBL" id="GFH45946.1"/>
    </source>
</evidence>
<dbReference type="InterPro" id="IPR002634">
    <property type="entry name" value="BolA"/>
</dbReference>
<dbReference type="InterPro" id="IPR003808">
    <property type="entry name" value="Fe-S_metab-assoc_dom"/>
</dbReference>
<organism evidence="2 3">
    <name type="scientific">Chaetoceros tenuissimus</name>
    <dbReference type="NCBI Taxonomy" id="426638"/>
    <lineage>
        <taxon>Eukaryota</taxon>
        <taxon>Sar</taxon>
        <taxon>Stramenopiles</taxon>
        <taxon>Ochrophyta</taxon>
        <taxon>Bacillariophyta</taxon>
        <taxon>Coscinodiscophyceae</taxon>
        <taxon>Chaetocerotophycidae</taxon>
        <taxon>Chaetocerotales</taxon>
        <taxon>Chaetocerotaceae</taxon>
        <taxon>Chaetoceros</taxon>
    </lineage>
</organism>
<dbReference type="Gene3D" id="3.30.300.90">
    <property type="entry name" value="BolA-like"/>
    <property type="match status" value="1"/>
</dbReference>
<dbReference type="Pfam" id="PF02657">
    <property type="entry name" value="SufE"/>
    <property type="match status" value="1"/>
</dbReference>
<name>A0AAD3H0N5_9STRA</name>
<dbReference type="Gene3D" id="3.90.1010.10">
    <property type="match status" value="1"/>
</dbReference>
<dbReference type="Pfam" id="PF01722">
    <property type="entry name" value="BolA"/>
    <property type="match status" value="1"/>
</dbReference>
<sequence length="302" mass="33488">MTRAFMFAPSFNNAKSKQYLSRYTLFSSSEDIESLGLTPQLEQITRAFSSIPDEKLRYKQMLYMANQLKPLDPSLAVPENKVPGCLSTVYVDCKPSKKDDKTVLEFVGDSDGLLTKGLVALLVRGLSGCTPEEIQKVDPRFIEVAKISTSLTPGRNNGFLNMLAVMKAKALKYVNDADGMNDNFDLSDESEGEANENLSSIISTFQEVDGKPMYNLMMDSLLKLKPTELELVDISDQHAGHAGAKGWEESGESHFNLKIIADVFDGMPLVKRHQLIYLVLGDVMEKIHALQINAKSPSEIKN</sequence>
<dbReference type="PANTHER" id="PTHR46230">
    <property type="match status" value="1"/>
</dbReference>
<dbReference type="SUPFAM" id="SSF82657">
    <property type="entry name" value="BolA-like"/>
    <property type="match status" value="1"/>
</dbReference>
<gene>
    <name evidence="2" type="ORF">CTEN210_02420</name>
</gene>
<accession>A0AAD3H0N5</accession>
<protein>
    <recommendedName>
        <fullName evidence="1">Fe-S metabolism associated domain-containing protein</fullName>
    </recommendedName>
</protein>
<dbReference type="GO" id="GO:0016226">
    <property type="term" value="P:iron-sulfur cluster assembly"/>
    <property type="evidence" value="ECO:0007669"/>
    <property type="project" value="TreeGrafter"/>
</dbReference>
<dbReference type="PANTHER" id="PTHR46230:SF3">
    <property type="entry name" value="SUFE-LIKE PROTEIN 1, CHLOROPLASTIC_MITOCHONDRIAL"/>
    <property type="match status" value="1"/>
</dbReference>
<keyword evidence="3" id="KW-1185">Reference proteome</keyword>
<dbReference type="Proteomes" id="UP001054902">
    <property type="component" value="Unassembled WGS sequence"/>
</dbReference>
<dbReference type="SUPFAM" id="SSF82649">
    <property type="entry name" value="SufE/NifU"/>
    <property type="match status" value="1"/>
</dbReference>
<dbReference type="EMBL" id="BLLK01000022">
    <property type="protein sequence ID" value="GFH45946.1"/>
    <property type="molecule type" value="Genomic_DNA"/>
</dbReference>
<dbReference type="InterPro" id="IPR036065">
    <property type="entry name" value="BolA-like_sf"/>
</dbReference>
<proteinExistence type="predicted"/>
<reference evidence="2 3" key="1">
    <citation type="journal article" date="2021" name="Sci. Rep.">
        <title>The genome of the diatom Chaetoceros tenuissimus carries an ancient integrated fragment of an extant virus.</title>
        <authorList>
            <person name="Hongo Y."/>
            <person name="Kimura K."/>
            <person name="Takaki Y."/>
            <person name="Yoshida Y."/>
            <person name="Baba S."/>
            <person name="Kobayashi G."/>
            <person name="Nagasaki K."/>
            <person name="Hano T."/>
            <person name="Tomaru Y."/>
        </authorList>
    </citation>
    <scope>NUCLEOTIDE SEQUENCE [LARGE SCALE GENOMIC DNA]</scope>
    <source>
        <strain evidence="2 3">NIES-3715</strain>
    </source>
</reference>